<dbReference type="AlphaFoldDB" id="A0A1E7R2S1"/>
<dbReference type="Proteomes" id="UP000185895">
    <property type="component" value="Unassembled WGS sequence"/>
</dbReference>
<proteinExistence type="predicted"/>
<dbReference type="EMBL" id="MKKK01000045">
    <property type="protein sequence ID" value="OEY93610.1"/>
    <property type="molecule type" value="Genomic_DNA"/>
</dbReference>
<organism evidence="1 2">
    <name type="scientific">Acinetobacter qingfengensis</name>
    <dbReference type="NCBI Taxonomy" id="1262585"/>
    <lineage>
        <taxon>Bacteria</taxon>
        <taxon>Pseudomonadati</taxon>
        <taxon>Pseudomonadota</taxon>
        <taxon>Gammaproteobacteria</taxon>
        <taxon>Moraxellales</taxon>
        <taxon>Moraxellaceae</taxon>
        <taxon>Acinetobacter</taxon>
    </lineage>
</organism>
<comment type="caution">
    <text evidence="1">The sequence shown here is derived from an EMBL/GenBank/DDBJ whole genome shotgun (WGS) entry which is preliminary data.</text>
</comment>
<protein>
    <submittedName>
        <fullName evidence="1">Uncharacterized protein</fullName>
    </submittedName>
</protein>
<gene>
    <name evidence="1" type="ORF">BJI46_03975</name>
</gene>
<name>A0A1E7R2S1_9GAMM</name>
<accession>A0A1E7R2S1</accession>
<sequence>MKKDIEFGITQNHADLIDEVRATLNMIAVMGMDGTSDRVTHLSKGDLITVLDKAQFRLKQVQDEMTPL</sequence>
<reference evidence="1 2" key="1">
    <citation type="submission" date="2016-09" db="EMBL/GenBank/DDBJ databases">
        <authorList>
            <person name="Capua I."/>
            <person name="De Benedictis P."/>
            <person name="Joannis T."/>
            <person name="Lombin L.H."/>
            <person name="Cattoli G."/>
        </authorList>
    </citation>
    <scope>NUCLEOTIDE SEQUENCE [LARGE SCALE GENOMIC DNA]</scope>
    <source>
        <strain evidence="1 2">ANC 4671</strain>
    </source>
</reference>
<dbReference type="OrthoDB" id="9877399at2"/>
<keyword evidence="2" id="KW-1185">Reference proteome</keyword>
<dbReference type="RefSeq" id="WP_070070425.1">
    <property type="nucleotide sequence ID" value="NZ_MKKK01000045.1"/>
</dbReference>
<evidence type="ECO:0000313" key="2">
    <source>
        <dbReference type="Proteomes" id="UP000185895"/>
    </source>
</evidence>
<evidence type="ECO:0000313" key="1">
    <source>
        <dbReference type="EMBL" id="OEY93610.1"/>
    </source>
</evidence>